<evidence type="ECO:0000313" key="3">
    <source>
        <dbReference type="Proteomes" id="UP000322634"/>
    </source>
</evidence>
<dbReference type="AlphaFoldDB" id="A0A5D0TPV0"/>
<dbReference type="GO" id="GO:0031177">
    <property type="term" value="F:phosphopantetheine binding"/>
    <property type="evidence" value="ECO:0007669"/>
    <property type="project" value="TreeGrafter"/>
</dbReference>
<dbReference type="SUPFAM" id="SSF52777">
    <property type="entry name" value="CoA-dependent acyltransferases"/>
    <property type="match status" value="2"/>
</dbReference>
<dbReference type="Pfam" id="PF00668">
    <property type="entry name" value="Condensation"/>
    <property type="match status" value="1"/>
</dbReference>
<comment type="caution">
    <text evidence="2">The sequence shown here is derived from an EMBL/GenBank/DDBJ whole genome shotgun (WGS) entry which is preliminary data.</text>
</comment>
<feature type="domain" description="Condensation" evidence="1">
    <location>
        <begin position="2"/>
        <end position="436"/>
    </location>
</feature>
<dbReference type="CDD" id="cd19543">
    <property type="entry name" value="DCL_NRPS"/>
    <property type="match status" value="1"/>
</dbReference>
<sequence>MLPLSPLQRGMLFHSLYDEGGLDVYAVQVTVELRGPVNGDRLRAAAGGLLRRHPNLRAGFWHEGVPEPVQFVPTELGLPVADLDLAGLPAQERAEALETATRTALAERFVLHRPPLLRLLLVRLGPADHRLVVTAHHILVDGWSMPLLVRDLLDLYDHCGDTSALPAVRPYRDHLAWLARQDTDAARRAWAEALAGLDAPTLLTVPDPGRAPVRPGVRETMLPEGMTAALTALARRCGITPSTLVQCAWAMLLGVLTGRDDVVFGLTVAGRPAEVPGSESMVGLFINTVPVRVALRPAEPFDRLLRRVAAEQARLLDHHHLGLDDVQRQAGLGDLFDTLVVIENYPVDPSARAPLAGGATVGEIGARDATHYPLTLAVGLGKRIVLQTEYRPDVIDARHAESITRRLVRLLEQVAVASAVPVGRFDLLDDDERARLRTEGTGPSRPVRAGTVADRFAERAAVSPGATAVVCGQASLTFAQVSG</sequence>
<evidence type="ECO:0000259" key="1">
    <source>
        <dbReference type="Pfam" id="PF00668"/>
    </source>
</evidence>
<dbReference type="Proteomes" id="UP000322634">
    <property type="component" value="Unassembled WGS sequence"/>
</dbReference>
<feature type="non-terminal residue" evidence="2">
    <location>
        <position position="483"/>
    </location>
</feature>
<dbReference type="EMBL" id="VSFF01000027">
    <property type="protein sequence ID" value="TYC07302.1"/>
    <property type="molecule type" value="Genomic_DNA"/>
</dbReference>
<organism evidence="2 3">
    <name type="scientific">Actinomadura syzygii</name>
    <dbReference type="NCBI Taxonomy" id="1427538"/>
    <lineage>
        <taxon>Bacteria</taxon>
        <taxon>Bacillati</taxon>
        <taxon>Actinomycetota</taxon>
        <taxon>Actinomycetes</taxon>
        <taxon>Streptosporangiales</taxon>
        <taxon>Thermomonosporaceae</taxon>
        <taxon>Actinomadura</taxon>
    </lineage>
</organism>
<reference evidence="2 3" key="1">
    <citation type="submission" date="2019-08" db="EMBL/GenBank/DDBJ databases">
        <title>Actinomadura sp. nov. CYP1-5 isolated from mountain soil.</title>
        <authorList>
            <person name="Songsumanus A."/>
            <person name="Kuncharoen N."/>
            <person name="Kudo T."/>
            <person name="Yuki M."/>
            <person name="Igarashi Y."/>
            <person name="Tanasupawat S."/>
        </authorList>
    </citation>
    <scope>NUCLEOTIDE SEQUENCE [LARGE SCALE GENOMIC DNA]</scope>
    <source>
        <strain evidence="2 3">GKU157</strain>
    </source>
</reference>
<evidence type="ECO:0000313" key="2">
    <source>
        <dbReference type="EMBL" id="TYC07302.1"/>
    </source>
</evidence>
<gene>
    <name evidence="2" type="ORF">FXF65_43385</name>
</gene>
<protein>
    <submittedName>
        <fullName evidence="2">Non-ribosomal peptide synthetase</fullName>
    </submittedName>
</protein>
<dbReference type="PANTHER" id="PTHR45527:SF1">
    <property type="entry name" value="FATTY ACID SYNTHASE"/>
    <property type="match status" value="1"/>
</dbReference>
<dbReference type="GO" id="GO:0005737">
    <property type="term" value="C:cytoplasm"/>
    <property type="evidence" value="ECO:0007669"/>
    <property type="project" value="TreeGrafter"/>
</dbReference>
<dbReference type="GO" id="GO:0044550">
    <property type="term" value="P:secondary metabolite biosynthetic process"/>
    <property type="evidence" value="ECO:0007669"/>
    <property type="project" value="TreeGrafter"/>
</dbReference>
<dbReference type="PANTHER" id="PTHR45527">
    <property type="entry name" value="NONRIBOSOMAL PEPTIDE SYNTHETASE"/>
    <property type="match status" value="1"/>
</dbReference>
<dbReference type="GO" id="GO:0008610">
    <property type="term" value="P:lipid biosynthetic process"/>
    <property type="evidence" value="ECO:0007669"/>
    <property type="project" value="UniProtKB-ARBA"/>
</dbReference>
<dbReference type="InterPro" id="IPR023213">
    <property type="entry name" value="CAT-like_dom_sf"/>
</dbReference>
<dbReference type="InterPro" id="IPR001242">
    <property type="entry name" value="Condensation_dom"/>
</dbReference>
<dbReference type="GO" id="GO:0043041">
    <property type="term" value="P:amino acid activation for nonribosomal peptide biosynthetic process"/>
    <property type="evidence" value="ECO:0007669"/>
    <property type="project" value="TreeGrafter"/>
</dbReference>
<keyword evidence="3" id="KW-1185">Reference proteome</keyword>
<dbReference type="Gene3D" id="3.30.559.30">
    <property type="entry name" value="Nonribosomal peptide synthetase, condensation domain"/>
    <property type="match status" value="1"/>
</dbReference>
<dbReference type="Gene3D" id="3.30.559.10">
    <property type="entry name" value="Chloramphenicol acetyltransferase-like domain"/>
    <property type="match status" value="1"/>
</dbReference>
<accession>A0A5D0TPV0</accession>
<name>A0A5D0TPV0_9ACTN</name>
<proteinExistence type="predicted"/>
<dbReference type="GO" id="GO:0003824">
    <property type="term" value="F:catalytic activity"/>
    <property type="evidence" value="ECO:0007669"/>
    <property type="project" value="InterPro"/>
</dbReference>